<reference evidence="1" key="1">
    <citation type="submission" date="2023-06" db="EMBL/GenBank/DDBJ databases">
        <title>Survivors Of The Sea: Transcriptome response of Skeletonema marinoi to long-term dormancy.</title>
        <authorList>
            <person name="Pinder M.I.M."/>
            <person name="Kourtchenko O."/>
            <person name="Robertson E.K."/>
            <person name="Larsson T."/>
            <person name="Maumus F."/>
            <person name="Osuna-Cruz C.M."/>
            <person name="Vancaester E."/>
            <person name="Stenow R."/>
            <person name="Vandepoele K."/>
            <person name="Ploug H."/>
            <person name="Bruchert V."/>
            <person name="Godhe A."/>
            <person name="Topel M."/>
        </authorList>
    </citation>
    <scope>NUCLEOTIDE SEQUENCE</scope>
    <source>
        <strain evidence="1">R05AC</strain>
    </source>
</reference>
<dbReference type="PANTHER" id="PTHR31299">
    <property type="entry name" value="ESTERASE, PUTATIVE (AFU_ORTHOLOGUE AFUA_1G05850)-RELATED"/>
    <property type="match status" value="1"/>
</dbReference>
<dbReference type="GO" id="GO:0046677">
    <property type="term" value="P:response to antibiotic"/>
    <property type="evidence" value="ECO:0007669"/>
    <property type="project" value="InterPro"/>
</dbReference>
<dbReference type="Pfam" id="PF05139">
    <property type="entry name" value="Erythro_esteras"/>
    <property type="match status" value="1"/>
</dbReference>
<evidence type="ECO:0000313" key="1">
    <source>
        <dbReference type="EMBL" id="KAK1738007.1"/>
    </source>
</evidence>
<name>A0AAD8Y2W1_9STRA</name>
<dbReference type="InterPro" id="IPR007815">
    <property type="entry name" value="Emycin_Estase"/>
</dbReference>
<accession>A0AAD8Y2W1</accession>
<dbReference type="EMBL" id="JATAAI010000022">
    <property type="protein sequence ID" value="KAK1738007.1"/>
    <property type="molecule type" value="Genomic_DNA"/>
</dbReference>
<keyword evidence="2" id="KW-1185">Reference proteome</keyword>
<gene>
    <name evidence="1" type="ORF">QTG54_011301</name>
</gene>
<dbReference type="SUPFAM" id="SSF159501">
    <property type="entry name" value="EreA/ChaN-like"/>
    <property type="match status" value="1"/>
</dbReference>
<dbReference type="Proteomes" id="UP001224775">
    <property type="component" value="Unassembled WGS sequence"/>
</dbReference>
<sequence>MYSAWAEGRDLIEWMVVCNVAQLMRGRDNFVDYCGLDIGGFYSDWTHPISMIQRYIKQHFPHFERNWSQQINPLLYALGTSKARYNYQHVLTATEKNKLALLLDELVNMMSSKRDELEGDLDFEWTRQSAISMQLAENYYRNYEHMSTDDITKKFEGLNGREIAMANNILWRLNLDCSNERSRSEQKKMIVINHAIHTKTATQYQDEIWGHFVPMGQMVKQMLNAKSAKEGNKQTVFNIGMIYGGGTFWDKWQRPNERIVAKIPPPKDDGLEATMKKVSEKSGIKNFFLHWETAPSDAFVYLQSVTTIRENDYFIRAFPLEWNGCIYLDHVTHATPDDGVKYRMN</sequence>
<evidence type="ECO:0000313" key="2">
    <source>
        <dbReference type="Proteomes" id="UP001224775"/>
    </source>
</evidence>
<dbReference type="PANTHER" id="PTHR31299:SF0">
    <property type="entry name" value="ESTERASE, PUTATIVE (AFU_ORTHOLOGUE AFUA_1G05850)-RELATED"/>
    <property type="match status" value="1"/>
</dbReference>
<dbReference type="AlphaFoldDB" id="A0AAD8Y2W1"/>
<dbReference type="Gene3D" id="3.40.1660.10">
    <property type="entry name" value="EreA-like (biosynthetic domain)"/>
    <property type="match status" value="1"/>
</dbReference>
<protein>
    <submittedName>
        <fullName evidence="1">Uncharacterized protein</fullName>
    </submittedName>
</protein>
<comment type="caution">
    <text evidence="1">The sequence shown here is derived from an EMBL/GenBank/DDBJ whole genome shotgun (WGS) entry which is preliminary data.</text>
</comment>
<proteinExistence type="predicted"/>
<organism evidence="1 2">
    <name type="scientific">Skeletonema marinoi</name>
    <dbReference type="NCBI Taxonomy" id="267567"/>
    <lineage>
        <taxon>Eukaryota</taxon>
        <taxon>Sar</taxon>
        <taxon>Stramenopiles</taxon>
        <taxon>Ochrophyta</taxon>
        <taxon>Bacillariophyta</taxon>
        <taxon>Coscinodiscophyceae</taxon>
        <taxon>Thalassiosirophycidae</taxon>
        <taxon>Thalassiosirales</taxon>
        <taxon>Skeletonemataceae</taxon>
        <taxon>Skeletonema</taxon>
        <taxon>Skeletonema marinoi-dohrnii complex</taxon>
    </lineage>
</organism>
<dbReference type="InterPro" id="IPR052036">
    <property type="entry name" value="Hydrolase/PRTase-associated"/>
</dbReference>